<dbReference type="PANTHER" id="PTHR37314">
    <property type="entry name" value="SLR0142 PROTEIN"/>
    <property type="match status" value="1"/>
</dbReference>
<name>A0A495K1T5_WILMA</name>
<accession>A0A495K1T5</accession>
<sequence length="243" mass="25793">MSHHIRPFVAAVHTVGRMRPLFDSHARLSWVLAALAGLVGAAALTNTAGYFVTFMTGNTERAAVGFLRDETTMAAAALLLIVIFVAGVVIASLCRRHLWRDHPHGATVLTTVALAGASVVDVVMAGWSAPQVQFVPILFISFAMGALNTSFVKNGEVSIPLSYVTGTLVKMGQGIERHVSGGSARDWLEYFLLYAAFISGAVLGGVMSLAITGPQILIAATIVCAVTTLYTYRRTEENSTILG</sequence>
<dbReference type="PANTHER" id="PTHR37314:SF4">
    <property type="entry name" value="UPF0700 TRANSMEMBRANE PROTEIN YOAK"/>
    <property type="match status" value="1"/>
</dbReference>
<protein>
    <submittedName>
        <fullName evidence="1">Uncharacterized membrane protein YoaK (UPF0700 family)</fullName>
    </submittedName>
</protein>
<comment type="caution">
    <text evidence="1">The sequence shown here is derived from an EMBL/GenBank/DDBJ whole genome shotgun (WGS) entry which is preliminary data.</text>
</comment>
<evidence type="ECO:0000313" key="2">
    <source>
        <dbReference type="Proteomes" id="UP000274762"/>
    </source>
</evidence>
<reference evidence="1 2" key="1">
    <citation type="submission" date="2018-10" db="EMBL/GenBank/DDBJ databases">
        <title>Sequencing the genomes of 1000 actinobacteria strains.</title>
        <authorList>
            <person name="Klenk H.-P."/>
        </authorList>
    </citation>
    <scope>NUCLEOTIDE SEQUENCE [LARGE SCALE GENOMIC DNA]</scope>
    <source>
        <strain evidence="1 2">DSM 44343</strain>
    </source>
</reference>
<dbReference type="EMBL" id="RBKV01000001">
    <property type="protein sequence ID" value="RKR95151.1"/>
    <property type="molecule type" value="Genomic_DNA"/>
</dbReference>
<organism evidence="1 2">
    <name type="scientific">Williamsia marianensis</name>
    <dbReference type="NCBI Taxonomy" id="85044"/>
    <lineage>
        <taxon>Bacteria</taxon>
        <taxon>Bacillati</taxon>
        <taxon>Actinomycetota</taxon>
        <taxon>Actinomycetes</taxon>
        <taxon>Mycobacteriales</taxon>
        <taxon>Nocardiaceae</taxon>
        <taxon>Williamsia</taxon>
    </lineage>
</organism>
<gene>
    <name evidence="1" type="ORF">DFJ75_1962</name>
</gene>
<proteinExistence type="predicted"/>
<dbReference type="InterPro" id="IPR010699">
    <property type="entry name" value="DUF1275"/>
</dbReference>
<dbReference type="Proteomes" id="UP000274762">
    <property type="component" value="Unassembled WGS sequence"/>
</dbReference>
<dbReference type="AlphaFoldDB" id="A0A495K1T5"/>
<dbReference type="Pfam" id="PF06912">
    <property type="entry name" value="DUF1275"/>
    <property type="match status" value="1"/>
</dbReference>
<evidence type="ECO:0000313" key="1">
    <source>
        <dbReference type="EMBL" id="RKR95151.1"/>
    </source>
</evidence>